<comment type="similarity">
    <text evidence="2">Belongs to the cation transport ATPase (P-type) (TC 3.A.3) family. Type IB subfamily.</text>
</comment>
<dbReference type="SUPFAM" id="SSF81653">
    <property type="entry name" value="Calcium ATPase, transduction domain A"/>
    <property type="match status" value="1"/>
</dbReference>
<dbReference type="GO" id="GO:0055070">
    <property type="term" value="P:copper ion homeostasis"/>
    <property type="evidence" value="ECO:0007669"/>
    <property type="project" value="TreeGrafter"/>
</dbReference>
<accession>A0A160VB27</accession>
<dbReference type="SUPFAM" id="SSF81665">
    <property type="entry name" value="Calcium ATPase, transmembrane domain M"/>
    <property type="match status" value="1"/>
</dbReference>
<dbReference type="InterPro" id="IPR023299">
    <property type="entry name" value="ATPase_P-typ_cyto_dom_N"/>
</dbReference>
<dbReference type="SFLD" id="SFLDS00003">
    <property type="entry name" value="Haloacid_Dehalogenase"/>
    <property type="match status" value="1"/>
</dbReference>
<dbReference type="InterPro" id="IPR018303">
    <property type="entry name" value="ATPase_P-typ_P_site"/>
</dbReference>
<dbReference type="NCBIfam" id="TIGR01525">
    <property type="entry name" value="ATPase-IB_hvy"/>
    <property type="match status" value="1"/>
</dbReference>
<evidence type="ECO:0000256" key="11">
    <source>
        <dbReference type="ARBA" id="ARBA00022967"/>
    </source>
</evidence>
<feature type="transmembrane region" description="Helical" evidence="16">
    <location>
        <begin position="480"/>
        <end position="503"/>
    </location>
</feature>
<evidence type="ECO:0000256" key="9">
    <source>
        <dbReference type="ARBA" id="ARBA00022840"/>
    </source>
</evidence>
<dbReference type="PRINTS" id="PR00119">
    <property type="entry name" value="CATATPASE"/>
</dbReference>
<dbReference type="AlphaFoldDB" id="A0A160VB27"/>
<feature type="domain" description="HMA" evidence="17">
    <location>
        <begin position="36"/>
        <end position="102"/>
    </location>
</feature>
<feature type="transmembrane region" description="Helical" evidence="16">
    <location>
        <begin position="298"/>
        <end position="318"/>
    </location>
</feature>
<feature type="transmembrane region" description="Helical" evidence="16">
    <location>
        <begin position="226"/>
        <end position="244"/>
    </location>
</feature>
<evidence type="ECO:0000256" key="15">
    <source>
        <dbReference type="ARBA" id="ARBA00023136"/>
    </source>
</evidence>
<evidence type="ECO:0000256" key="12">
    <source>
        <dbReference type="ARBA" id="ARBA00022989"/>
    </source>
</evidence>
<dbReference type="Pfam" id="PF00122">
    <property type="entry name" value="E1-E2_ATPase"/>
    <property type="match status" value="1"/>
</dbReference>
<evidence type="ECO:0000256" key="4">
    <source>
        <dbReference type="ARBA" id="ARBA00022692"/>
    </source>
</evidence>
<dbReference type="Gene3D" id="3.40.1110.10">
    <property type="entry name" value="Calcium-transporting ATPase, cytoplasmic domain N"/>
    <property type="match status" value="1"/>
</dbReference>
<keyword evidence="10" id="KW-0460">Magnesium</keyword>
<dbReference type="InterPro" id="IPR023298">
    <property type="entry name" value="ATPase_P-typ_TM_dom_sf"/>
</dbReference>
<keyword evidence="7" id="KW-0547">Nucleotide-binding</keyword>
<dbReference type="PANTHER" id="PTHR43520:SF8">
    <property type="entry name" value="P-TYPE CU(+) TRANSPORTER"/>
    <property type="match status" value="1"/>
</dbReference>
<dbReference type="PRINTS" id="PR00942">
    <property type="entry name" value="CUATPASEI"/>
</dbReference>
<evidence type="ECO:0000256" key="8">
    <source>
        <dbReference type="ARBA" id="ARBA00022796"/>
    </source>
</evidence>
<evidence type="ECO:0000256" key="6">
    <source>
        <dbReference type="ARBA" id="ARBA00022737"/>
    </source>
</evidence>
<keyword evidence="9" id="KW-0067">ATP-binding</keyword>
<dbReference type="GO" id="GO:0016887">
    <property type="term" value="F:ATP hydrolysis activity"/>
    <property type="evidence" value="ECO:0007669"/>
    <property type="project" value="InterPro"/>
</dbReference>
<name>A0A160VB27_9ZZZZ</name>
<keyword evidence="14" id="KW-0406">Ion transport</keyword>
<dbReference type="InterPro" id="IPR008250">
    <property type="entry name" value="ATPase_P-typ_transduc_dom_A_sf"/>
</dbReference>
<dbReference type="Pfam" id="PF00403">
    <property type="entry name" value="HMA"/>
    <property type="match status" value="2"/>
</dbReference>
<evidence type="ECO:0000256" key="3">
    <source>
        <dbReference type="ARBA" id="ARBA00022448"/>
    </source>
</evidence>
<keyword evidence="3" id="KW-0813">Transport</keyword>
<dbReference type="EC" id="3.6.3.3" evidence="18"/>
<keyword evidence="6" id="KW-0677">Repeat</keyword>
<keyword evidence="4 16" id="KW-0812">Transmembrane</keyword>
<dbReference type="PROSITE" id="PS50846">
    <property type="entry name" value="HMA_2"/>
    <property type="match status" value="2"/>
</dbReference>
<dbReference type="InterPro" id="IPR006121">
    <property type="entry name" value="HMA_dom"/>
</dbReference>
<evidence type="ECO:0000256" key="16">
    <source>
        <dbReference type="SAM" id="Phobius"/>
    </source>
</evidence>
<dbReference type="PANTHER" id="PTHR43520">
    <property type="entry name" value="ATP7, ISOFORM B"/>
    <property type="match status" value="1"/>
</dbReference>
<dbReference type="SFLD" id="SFLDG00002">
    <property type="entry name" value="C1.7:_P-type_atpase_like"/>
    <property type="match status" value="1"/>
</dbReference>
<dbReference type="NCBIfam" id="TIGR00003">
    <property type="entry name" value="copper ion binding protein"/>
    <property type="match status" value="2"/>
</dbReference>
<dbReference type="FunFam" id="3.30.70.100:FF:000005">
    <property type="entry name" value="Copper-exporting P-type ATPase A"/>
    <property type="match status" value="2"/>
</dbReference>
<evidence type="ECO:0000256" key="2">
    <source>
        <dbReference type="ARBA" id="ARBA00006024"/>
    </source>
</evidence>
<proteinExistence type="inferred from homology"/>
<dbReference type="GO" id="GO:0005507">
    <property type="term" value="F:copper ion binding"/>
    <property type="evidence" value="ECO:0007669"/>
    <property type="project" value="InterPro"/>
</dbReference>
<comment type="subcellular location">
    <subcellularLocation>
        <location evidence="1">Endomembrane system</location>
        <topology evidence="1">Multi-pass membrane protein</topology>
    </subcellularLocation>
</comment>
<dbReference type="Gene3D" id="3.40.50.1000">
    <property type="entry name" value="HAD superfamily/HAD-like"/>
    <property type="match status" value="1"/>
</dbReference>
<dbReference type="FunFam" id="2.70.150.10:FF:000002">
    <property type="entry name" value="Copper-transporting ATPase 1, putative"/>
    <property type="match status" value="1"/>
</dbReference>
<dbReference type="InterPro" id="IPR027256">
    <property type="entry name" value="P-typ_ATPase_IB"/>
</dbReference>
<keyword evidence="8" id="KW-0187">Copper transport</keyword>
<dbReference type="GO" id="GO:0043682">
    <property type="term" value="F:P-type divalent copper transporter activity"/>
    <property type="evidence" value="ECO:0007669"/>
    <property type="project" value="TreeGrafter"/>
</dbReference>
<dbReference type="SUPFAM" id="SSF55008">
    <property type="entry name" value="HMA, heavy metal-associated domain"/>
    <property type="match status" value="2"/>
</dbReference>
<evidence type="ECO:0000256" key="7">
    <source>
        <dbReference type="ARBA" id="ARBA00022741"/>
    </source>
</evidence>
<evidence type="ECO:0000256" key="14">
    <source>
        <dbReference type="ARBA" id="ARBA00023065"/>
    </source>
</evidence>
<feature type="transmembrane region" description="Helical" evidence="16">
    <location>
        <begin position="798"/>
        <end position="819"/>
    </location>
</feature>
<dbReference type="InterPro" id="IPR044492">
    <property type="entry name" value="P_typ_ATPase_HD_dom"/>
</dbReference>
<keyword evidence="11" id="KW-1278">Translocase</keyword>
<evidence type="ECO:0000256" key="1">
    <source>
        <dbReference type="ARBA" id="ARBA00004127"/>
    </source>
</evidence>
<feature type="domain" description="HMA" evidence="17">
    <location>
        <begin position="104"/>
        <end position="170"/>
    </location>
</feature>
<dbReference type="GO" id="GO:0005524">
    <property type="term" value="F:ATP binding"/>
    <property type="evidence" value="ECO:0007669"/>
    <property type="project" value="UniProtKB-KW"/>
</dbReference>
<dbReference type="InterPro" id="IPR023214">
    <property type="entry name" value="HAD_sf"/>
</dbReference>
<dbReference type="Gene3D" id="2.70.150.10">
    <property type="entry name" value="Calcium-transporting ATPase, cytoplasmic transduction domain A"/>
    <property type="match status" value="1"/>
</dbReference>
<dbReference type="InterPro" id="IPR001757">
    <property type="entry name" value="P_typ_ATPase"/>
</dbReference>
<keyword evidence="18" id="KW-0378">Hydrolase</keyword>
<dbReference type="NCBIfam" id="TIGR01511">
    <property type="entry name" value="ATPase-IB1_Cu"/>
    <property type="match status" value="1"/>
</dbReference>
<keyword evidence="5" id="KW-0479">Metal-binding</keyword>
<dbReference type="PROSITE" id="PS01229">
    <property type="entry name" value="COF_2"/>
    <property type="match status" value="1"/>
</dbReference>
<dbReference type="PROSITE" id="PS00154">
    <property type="entry name" value="ATPASE_E1_E2"/>
    <property type="match status" value="1"/>
</dbReference>
<dbReference type="EMBL" id="FAXA01000123">
    <property type="protein sequence ID" value="CUV01730.1"/>
    <property type="molecule type" value="Genomic_DNA"/>
</dbReference>
<protein>
    <submittedName>
        <fullName evidence="18">Lead, cadmium, zinc and mercury transporting ATPase Copper-translocating P-type ATPase</fullName>
        <ecNumber evidence="18">3.6.3.3</ecNumber>
        <ecNumber evidence="18">3.6.3.4</ecNumber>
    </submittedName>
</protein>
<dbReference type="InterPro" id="IPR017969">
    <property type="entry name" value="Heavy-metal-associated_CS"/>
</dbReference>
<keyword evidence="13" id="KW-0186">Copper</keyword>
<sequence>MGNGPHQTIERLGTVEQAGWPVIGTIKMATTDKGIKKISLSVEGMTCAACVGHVENALMDVSGMLDASVNLGTEKALVEFDSSEVPFQLIQDAVSEAGYKLGTQTASLDIGGMTCSACVSHIENALRGVPGVAQADVNLGSEKATVEFVPGMAELADLQKAVEESGYRVECFNDSGDQERELERLSKVKQIRDLRNRLIFAGTGAILLFLGTFDAFPWVSSFMGHGFYPFLLWALATPVQFWAGSNFYSSGLGALRHGTSNMHTLIALGTTVAYFYSAVVVLLDAFSPGVLAENGIEAKVYFDTAAIIIALILLGRFLEAGARGRTSEAIRRLIGLRPTSARIVRDGEEIDIPVDQVVIGDTVLVRPGEKLPVDGLVTDGYSAVDESMLTGESMPVEKIPGQKVYGATMNCNGVLYFEATQVGGETVLAQIIRLVEEAQGSKAPIQRLADLVASYFVPAVIIASLAAFAFWMLLGPAPVLTFSTLVLVSVLIIACPCALGLATPTAIIVGTGKGAEHGVLIKQAQALEIAHKVDTVVLDKTGTLTTGKPVVTDLVVSDASRTSGQELLFLAASAERGSEHPLGEAIVIEAQSRGLELESMSEFQAIPGRGISAQVNGRLVMFGNQALMNDSGVQLNGLVERASALSAQGKTPIFLAYDGRSIGLIAVADTLRPETFEGLAKLRSMNLDVVMLTGDNVQTAQAIARELGVEHVEAEVLPHDKAAVIKRLQAEGRIVAMVGDGINDAPALVQADVGLAMGSGTDVAMESADITLMRSDVNGVAAALELSRQTIRTIKQNLFWAFFYNVMLIPVAAGVLYPVFQGIGGVPGSLDFFFGTQGFLNPALAALAMAFSSVTVVTNSLRLRRAKV</sequence>
<feature type="transmembrane region" description="Helical" evidence="16">
    <location>
        <begin position="265"/>
        <end position="286"/>
    </location>
</feature>
<feature type="transmembrane region" description="Helical" evidence="16">
    <location>
        <begin position="839"/>
        <end position="861"/>
    </location>
</feature>
<dbReference type="InterPro" id="IPR036163">
    <property type="entry name" value="HMA_dom_sf"/>
</dbReference>
<evidence type="ECO:0000259" key="17">
    <source>
        <dbReference type="PROSITE" id="PS50846"/>
    </source>
</evidence>
<dbReference type="InterPro" id="IPR006122">
    <property type="entry name" value="HMA_Cu_ion-bd"/>
</dbReference>
<evidence type="ECO:0000313" key="18">
    <source>
        <dbReference type="EMBL" id="CUV01730.1"/>
    </source>
</evidence>
<evidence type="ECO:0000256" key="5">
    <source>
        <dbReference type="ARBA" id="ARBA00022723"/>
    </source>
</evidence>
<dbReference type="Gene3D" id="3.30.70.100">
    <property type="match status" value="2"/>
</dbReference>
<reference evidence="18" key="1">
    <citation type="submission" date="2015-10" db="EMBL/GenBank/DDBJ databases">
        <authorList>
            <person name="Gilbert D.G."/>
        </authorList>
    </citation>
    <scope>NUCLEOTIDE SEQUENCE</scope>
</reference>
<dbReference type="GO" id="GO:0016020">
    <property type="term" value="C:membrane"/>
    <property type="evidence" value="ECO:0007669"/>
    <property type="project" value="InterPro"/>
</dbReference>
<dbReference type="InterPro" id="IPR036412">
    <property type="entry name" value="HAD-like_sf"/>
</dbReference>
<dbReference type="SFLD" id="SFLDF00027">
    <property type="entry name" value="p-type_atpase"/>
    <property type="match status" value="1"/>
</dbReference>
<dbReference type="CDD" id="cd00371">
    <property type="entry name" value="HMA"/>
    <property type="match status" value="2"/>
</dbReference>
<dbReference type="EC" id="3.6.3.4" evidence="18"/>
<evidence type="ECO:0000256" key="10">
    <source>
        <dbReference type="ARBA" id="ARBA00022842"/>
    </source>
</evidence>
<feature type="transmembrane region" description="Helical" evidence="16">
    <location>
        <begin position="198"/>
        <end position="220"/>
    </location>
</feature>
<dbReference type="CDD" id="cd02094">
    <property type="entry name" value="P-type_ATPase_Cu-like"/>
    <property type="match status" value="1"/>
</dbReference>
<dbReference type="NCBIfam" id="TIGR01494">
    <property type="entry name" value="ATPase_P-type"/>
    <property type="match status" value="1"/>
</dbReference>
<dbReference type="GO" id="GO:0012505">
    <property type="term" value="C:endomembrane system"/>
    <property type="evidence" value="ECO:0007669"/>
    <property type="project" value="UniProtKB-SubCell"/>
</dbReference>
<dbReference type="PROSITE" id="PS01047">
    <property type="entry name" value="HMA_1"/>
    <property type="match status" value="2"/>
</dbReference>
<dbReference type="InterPro" id="IPR059000">
    <property type="entry name" value="ATPase_P-type_domA"/>
</dbReference>
<feature type="transmembrane region" description="Helical" evidence="16">
    <location>
        <begin position="452"/>
        <end position="474"/>
    </location>
</feature>
<evidence type="ECO:0000256" key="13">
    <source>
        <dbReference type="ARBA" id="ARBA00023008"/>
    </source>
</evidence>
<dbReference type="Pfam" id="PF00702">
    <property type="entry name" value="Hydrolase"/>
    <property type="match status" value="1"/>
</dbReference>
<gene>
    <name evidence="18" type="ORF">MGWOODY_Clf1752</name>
</gene>
<dbReference type="SUPFAM" id="SSF56784">
    <property type="entry name" value="HAD-like"/>
    <property type="match status" value="1"/>
</dbReference>
<keyword evidence="12 16" id="KW-1133">Transmembrane helix</keyword>
<organism evidence="18">
    <name type="scientific">hydrothermal vent metagenome</name>
    <dbReference type="NCBI Taxonomy" id="652676"/>
    <lineage>
        <taxon>unclassified sequences</taxon>
        <taxon>metagenomes</taxon>
        <taxon>ecological metagenomes</taxon>
    </lineage>
</organism>
<keyword evidence="15 16" id="KW-0472">Membrane</keyword>
<dbReference type="PRINTS" id="PR00943">
    <property type="entry name" value="CUATPASE"/>
</dbReference>